<organism evidence="3 4">
    <name type="scientific">Weissella jogaejeotgali</name>
    <dbReference type="NCBI Taxonomy" id="1631871"/>
    <lineage>
        <taxon>Bacteria</taxon>
        <taxon>Bacillati</taxon>
        <taxon>Bacillota</taxon>
        <taxon>Bacilli</taxon>
        <taxon>Lactobacillales</taxon>
        <taxon>Lactobacillaceae</taxon>
        <taxon>Weissella</taxon>
    </lineage>
</organism>
<dbReference type="Gene3D" id="1.10.10.10">
    <property type="entry name" value="Winged helix-like DNA-binding domain superfamily/Winged helix DNA-binding domain"/>
    <property type="match status" value="1"/>
</dbReference>
<feature type="domain" description="HTH arsR-type" evidence="2">
    <location>
        <begin position="11"/>
        <end position="85"/>
    </location>
</feature>
<gene>
    <name evidence="3" type="ORF">FOL01_0225</name>
</gene>
<evidence type="ECO:0000313" key="4">
    <source>
        <dbReference type="Proteomes" id="UP000185473"/>
    </source>
</evidence>
<dbReference type="GO" id="GO:0003677">
    <property type="term" value="F:DNA binding"/>
    <property type="evidence" value="ECO:0007669"/>
    <property type="project" value="UniProtKB-KW"/>
</dbReference>
<dbReference type="GO" id="GO:0003700">
    <property type="term" value="F:DNA-binding transcription factor activity"/>
    <property type="evidence" value="ECO:0007669"/>
    <property type="project" value="InterPro"/>
</dbReference>
<dbReference type="InterPro" id="IPR036390">
    <property type="entry name" value="WH_DNA-bd_sf"/>
</dbReference>
<dbReference type="SMART" id="SM00418">
    <property type="entry name" value="HTH_ARSR"/>
    <property type="match status" value="1"/>
</dbReference>
<dbReference type="InterPro" id="IPR011991">
    <property type="entry name" value="ArsR-like_HTH"/>
</dbReference>
<evidence type="ECO:0000259" key="2">
    <source>
        <dbReference type="SMART" id="SM00418"/>
    </source>
</evidence>
<dbReference type="STRING" id="1631871.FOL01_0225"/>
<reference evidence="3 4" key="1">
    <citation type="submission" date="2016-02" db="EMBL/GenBank/DDBJ databases">
        <title>Complete Genome Sequence of Weissella jogaejeotgali FOL01.</title>
        <authorList>
            <person name="Lee J.-H."/>
            <person name="Ku H.-J."/>
        </authorList>
    </citation>
    <scope>NUCLEOTIDE SEQUENCE [LARGE SCALE GENOMIC DNA]</scope>
    <source>
        <strain evidence="3 4">FOL01</strain>
    </source>
</reference>
<dbReference type="CDD" id="cd00090">
    <property type="entry name" value="HTH_ARSR"/>
    <property type="match status" value="1"/>
</dbReference>
<evidence type="ECO:0000313" key="3">
    <source>
        <dbReference type="EMBL" id="APS41084.1"/>
    </source>
</evidence>
<evidence type="ECO:0000256" key="1">
    <source>
        <dbReference type="ARBA" id="ARBA00023125"/>
    </source>
</evidence>
<sequence>MDIDISPNSLHVYQALDSEVRLEILEIISGETVTATELAQRMNISKAAISKNLHILEKANIISFKKNADSRKSYPVMNIDQINIHFPQKIFPEYHKKAYDIPIGNYFAINHVVPSCGLSSESSLISKMDDVNAFFSAERFRSQILWFTQGTIEYIIPNELPADSKIEMIEFELEMASEFPLSNNNWHSRIGFWINDNYIGETELPGNYSDVQGNYTPDLWPEKFSQYGLLKHLRVGELDTSIDSNSISNVKISDLNLSDSSRLTLKMSVLPIKNDVYGGLTLFGEHFGNHRQNIKANVYYSD</sequence>
<accession>A0A1L6R972</accession>
<dbReference type="SUPFAM" id="SSF46785">
    <property type="entry name" value="Winged helix' DNA-binding domain"/>
    <property type="match status" value="1"/>
</dbReference>
<protein>
    <submittedName>
        <fullName evidence="3">Transcriptional regulator, ArsR family</fullName>
    </submittedName>
</protein>
<dbReference type="Proteomes" id="UP000185473">
    <property type="component" value="Chromosome"/>
</dbReference>
<dbReference type="EMBL" id="CP014332">
    <property type="protein sequence ID" value="APS41084.1"/>
    <property type="molecule type" value="Genomic_DNA"/>
</dbReference>
<dbReference type="AlphaFoldDB" id="A0A1L6R972"/>
<dbReference type="Pfam" id="PF12840">
    <property type="entry name" value="HTH_20"/>
    <property type="match status" value="1"/>
</dbReference>
<dbReference type="KEGG" id="wjo:FOL01_0225"/>
<name>A0A1L6R972_9LACO</name>
<dbReference type="RefSeq" id="WP_075268931.1">
    <property type="nucleotide sequence ID" value="NZ_CP014332.1"/>
</dbReference>
<dbReference type="InterPro" id="IPR001845">
    <property type="entry name" value="HTH_ArsR_DNA-bd_dom"/>
</dbReference>
<dbReference type="InterPro" id="IPR036388">
    <property type="entry name" value="WH-like_DNA-bd_sf"/>
</dbReference>
<proteinExistence type="predicted"/>
<keyword evidence="4" id="KW-1185">Reference proteome</keyword>
<keyword evidence="1" id="KW-0238">DNA-binding</keyword>
<dbReference type="OrthoDB" id="9781958at2"/>